<keyword evidence="1" id="KW-1133">Transmembrane helix</keyword>
<comment type="caution">
    <text evidence="2">The sequence shown here is derived from an EMBL/GenBank/DDBJ whole genome shotgun (WGS) entry which is preliminary data.</text>
</comment>
<dbReference type="Proteomes" id="UP000034325">
    <property type="component" value="Unassembled WGS sequence"/>
</dbReference>
<evidence type="ECO:0000256" key="1">
    <source>
        <dbReference type="SAM" id="Phobius"/>
    </source>
</evidence>
<name>A0A0G0M8X7_9BACT</name>
<evidence type="ECO:0000313" key="2">
    <source>
        <dbReference type="EMBL" id="KKQ96805.1"/>
    </source>
</evidence>
<feature type="transmembrane region" description="Helical" evidence="1">
    <location>
        <begin position="151"/>
        <end position="169"/>
    </location>
</feature>
<feature type="transmembrane region" description="Helical" evidence="1">
    <location>
        <begin position="374"/>
        <end position="394"/>
    </location>
</feature>
<feature type="transmembrane region" description="Helical" evidence="1">
    <location>
        <begin position="128"/>
        <end position="144"/>
    </location>
</feature>
<proteinExistence type="predicted"/>
<protein>
    <recommendedName>
        <fullName evidence="4">Bacterial membrane protein YfhO</fullName>
    </recommendedName>
</protein>
<dbReference type="EMBL" id="LBWA01000024">
    <property type="protein sequence ID" value="KKQ96805.1"/>
    <property type="molecule type" value="Genomic_DNA"/>
</dbReference>
<feature type="transmembrane region" description="Helical" evidence="1">
    <location>
        <begin position="225"/>
        <end position="245"/>
    </location>
</feature>
<reference evidence="2 3" key="1">
    <citation type="journal article" date="2015" name="Nature">
        <title>rRNA introns, odd ribosomes, and small enigmatic genomes across a large radiation of phyla.</title>
        <authorList>
            <person name="Brown C.T."/>
            <person name="Hug L.A."/>
            <person name="Thomas B.C."/>
            <person name="Sharon I."/>
            <person name="Castelle C.J."/>
            <person name="Singh A."/>
            <person name="Wilkins M.J."/>
            <person name="Williams K.H."/>
            <person name="Banfield J.F."/>
        </authorList>
    </citation>
    <scope>NUCLEOTIDE SEQUENCE [LARGE SCALE GENOMIC DNA]</scope>
</reference>
<feature type="transmembrane region" description="Helical" evidence="1">
    <location>
        <begin position="951"/>
        <end position="969"/>
    </location>
</feature>
<feature type="transmembrane region" description="Helical" evidence="1">
    <location>
        <begin position="181"/>
        <end position="213"/>
    </location>
</feature>
<feature type="transmembrane region" description="Helical" evidence="1">
    <location>
        <begin position="401"/>
        <end position="420"/>
    </location>
</feature>
<feature type="transmembrane region" description="Helical" evidence="1">
    <location>
        <begin position="60"/>
        <end position="83"/>
    </location>
</feature>
<accession>A0A0G0M8X7</accession>
<gene>
    <name evidence="2" type="ORF">UT23_C0024G0005</name>
</gene>
<keyword evidence="1" id="KW-0472">Membrane</keyword>
<dbReference type="AlphaFoldDB" id="A0A0G0M8X7"/>
<keyword evidence="1" id="KW-0812">Transmembrane</keyword>
<organism evidence="2 3">
    <name type="scientific">Candidatus Woesebacteria bacterium GW2011_GWA1_39_12</name>
    <dbReference type="NCBI Taxonomy" id="1618549"/>
    <lineage>
        <taxon>Bacteria</taxon>
        <taxon>Candidatus Woeseibacteriota</taxon>
    </lineage>
</organism>
<feature type="transmembrane region" description="Helical" evidence="1">
    <location>
        <begin position="336"/>
        <end position="354"/>
    </location>
</feature>
<evidence type="ECO:0008006" key="4">
    <source>
        <dbReference type="Google" id="ProtNLM"/>
    </source>
</evidence>
<sequence length="974" mass="110192">MKSDKKYMSKKISKNWPLLVLVLFSLTPLIWFLGRGGVLINGSDTNFPLDPIVWFSRRFFVWNAVASGGANFASSTAGLFFHLIQVIPFSLGISLQATQIVNLVFWFSLVVFSAFFFARAIVPQSKSAQLVFVTLYSYNVYLFNTWENIKVANLSVAVALPLFLAMLIWHKSKKISSAKLMLLTAVVGVITSGAGINPAYFLVIIGGLIIFALTQGGIKTLMRMLIVLFLVNSFWIVSTGNQLLFSQSRITQLSDIGFTNWLDSLSENTSLINIFRLQGAWDWYATDDAGAALYIPYANNFFHRLPFVVFSISLVALALGGFLIKSVKKDHLKVYFGLLLVGGLFLGAGSHPPTGTLYKFLTNHLPFFSFFRSPWYIFTPYVTLSLAGMTALLFASKNKILPYLASILIIGNLIYTYPLITGKIFRPGRNDSFFVKFPTYVFEAKNWLEKQSVEGRIASYPGDEIERFEWGYNGIESILNLFSSQETVFSNLNVVDAPISKLTQVFYSTLRRGQVGIAESLAAKLNIAKIFAKNDQSTLWGSLPSAVQNYNHAAFGPWIFYDLPANKTLPKIFSPQKVYFGEPREKLEEVIGFLTARDVLVDPRDTIVKQIPDVGEFTGEVILARNSQTDDHETYLKTASRQKQAFDERDLSKIVYTLNITEDGTYQPVIEDFLLDSFGISTEDGLEVTIDGEQKVWHGQGANGLLVFEPLEFIIGTHKIVIDLNNTNLLPDNQGILSLINREEKEKYLSFRIDPFQSLYPYLIEFDYRNIYGTQPVLKIEQKSQTTNFKFQMEAPPFSPEWTRFSLYFDPVPVKSSFLDLKPSAYPRDNPLGTKLEYAKLAVYRVFINKMVFIKDPKVNLVIPEKITFEKISSVKYQGEVKNSQGSHIIIFSENYSPDWKITLKNVDGTPITYDPSHFSSNLYANSWFIDDIKGDYKFEIYYEPQSLHNVFLAISIATLAGAAGYYLWEKVKR</sequence>
<evidence type="ECO:0000313" key="3">
    <source>
        <dbReference type="Proteomes" id="UP000034325"/>
    </source>
</evidence>
<feature type="transmembrane region" description="Helical" evidence="1">
    <location>
        <begin position="103"/>
        <end position="122"/>
    </location>
</feature>
<feature type="transmembrane region" description="Helical" evidence="1">
    <location>
        <begin position="305"/>
        <end position="324"/>
    </location>
</feature>